<dbReference type="EMBL" id="CAXHTB010000024">
    <property type="protein sequence ID" value="CAL0332549.1"/>
    <property type="molecule type" value="Genomic_DNA"/>
</dbReference>
<name>A0AAV1YHW8_LUPLU</name>
<comment type="caution">
    <text evidence="2">The sequence shown here is derived from an EMBL/GenBank/DDBJ whole genome shotgun (WGS) entry which is preliminary data.</text>
</comment>
<dbReference type="SUPFAM" id="SSF53098">
    <property type="entry name" value="Ribonuclease H-like"/>
    <property type="match status" value="1"/>
</dbReference>
<feature type="domain" description="RNase H type-1" evidence="1">
    <location>
        <begin position="3"/>
        <end position="99"/>
    </location>
</feature>
<accession>A0AAV1YHW8</accession>
<proteinExistence type="predicted"/>
<dbReference type="CDD" id="cd06222">
    <property type="entry name" value="RNase_H_like"/>
    <property type="match status" value="1"/>
</dbReference>
<dbReference type="Proteomes" id="UP001497480">
    <property type="component" value="Unassembled WGS sequence"/>
</dbReference>
<dbReference type="PANTHER" id="PTHR47723:SF19">
    <property type="entry name" value="POLYNUCLEOTIDYL TRANSFERASE, RIBONUCLEASE H-LIKE SUPERFAMILY PROTEIN"/>
    <property type="match status" value="1"/>
</dbReference>
<protein>
    <recommendedName>
        <fullName evidence="1">RNase H type-1 domain-containing protein</fullName>
    </recommendedName>
</protein>
<evidence type="ECO:0000259" key="1">
    <source>
        <dbReference type="Pfam" id="PF13456"/>
    </source>
</evidence>
<evidence type="ECO:0000313" key="3">
    <source>
        <dbReference type="Proteomes" id="UP001497480"/>
    </source>
</evidence>
<dbReference type="PANTHER" id="PTHR47723">
    <property type="entry name" value="OS05G0353850 PROTEIN"/>
    <property type="match status" value="1"/>
</dbReference>
<reference evidence="2 3" key="1">
    <citation type="submission" date="2024-03" db="EMBL/GenBank/DDBJ databases">
        <authorList>
            <person name="Martinez-Hernandez J."/>
        </authorList>
    </citation>
    <scope>NUCLEOTIDE SEQUENCE [LARGE SCALE GENOMIC DNA]</scope>
</reference>
<dbReference type="GO" id="GO:0003676">
    <property type="term" value="F:nucleic acid binding"/>
    <property type="evidence" value="ECO:0007669"/>
    <property type="project" value="InterPro"/>
</dbReference>
<dbReference type="InterPro" id="IPR012337">
    <property type="entry name" value="RNaseH-like_sf"/>
</dbReference>
<dbReference type="Pfam" id="PF13456">
    <property type="entry name" value="RVT_3"/>
    <property type="match status" value="1"/>
</dbReference>
<dbReference type="InterPro" id="IPR002156">
    <property type="entry name" value="RNaseH_domain"/>
</dbReference>
<dbReference type="AlphaFoldDB" id="A0AAV1YHW8"/>
<dbReference type="GO" id="GO:0004523">
    <property type="term" value="F:RNA-DNA hybrid ribonuclease activity"/>
    <property type="evidence" value="ECO:0007669"/>
    <property type="project" value="InterPro"/>
</dbReference>
<evidence type="ECO:0000313" key="2">
    <source>
        <dbReference type="EMBL" id="CAL0332549.1"/>
    </source>
</evidence>
<dbReference type="InterPro" id="IPR044730">
    <property type="entry name" value="RNase_H-like_dom_plant"/>
</dbReference>
<dbReference type="InterPro" id="IPR053151">
    <property type="entry name" value="RNase_H-like"/>
</dbReference>
<keyword evidence="3" id="KW-1185">Reference proteome</keyword>
<sequence>MGGGGVLRDSKGQWISGFSANYGEGTSILAELLAIEKNVVLESECLEDVHIIYEENPFRIASILSLINKIRSWLALSWVVKVCFVNREANMVADFMAKLGSHSLHVMKIWDSIPTDCQPLLQLDISLIA</sequence>
<organism evidence="2 3">
    <name type="scientific">Lupinus luteus</name>
    <name type="common">European yellow lupine</name>
    <dbReference type="NCBI Taxonomy" id="3873"/>
    <lineage>
        <taxon>Eukaryota</taxon>
        <taxon>Viridiplantae</taxon>
        <taxon>Streptophyta</taxon>
        <taxon>Embryophyta</taxon>
        <taxon>Tracheophyta</taxon>
        <taxon>Spermatophyta</taxon>
        <taxon>Magnoliopsida</taxon>
        <taxon>eudicotyledons</taxon>
        <taxon>Gunneridae</taxon>
        <taxon>Pentapetalae</taxon>
        <taxon>rosids</taxon>
        <taxon>fabids</taxon>
        <taxon>Fabales</taxon>
        <taxon>Fabaceae</taxon>
        <taxon>Papilionoideae</taxon>
        <taxon>50 kb inversion clade</taxon>
        <taxon>genistoids sensu lato</taxon>
        <taxon>core genistoids</taxon>
        <taxon>Genisteae</taxon>
        <taxon>Lupinus</taxon>
    </lineage>
</organism>
<gene>
    <name evidence="2" type="ORF">LLUT_LOCUS33609</name>
</gene>